<keyword evidence="1" id="KW-0479">Metal-binding</keyword>
<dbReference type="Gene3D" id="2.30.30.140">
    <property type="match status" value="1"/>
</dbReference>
<gene>
    <name evidence="5" type="ORF">TCNE_LOCUS8103</name>
</gene>
<dbReference type="EMBL" id="UYWY01019824">
    <property type="protein sequence ID" value="VDM39424.1"/>
    <property type="molecule type" value="Genomic_DNA"/>
</dbReference>
<dbReference type="Gene3D" id="4.10.60.10">
    <property type="entry name" value="Zinc finger, CCHC-type"/>
    <property type="match status" value="2"/>
</dbReference>
<dbReference type="Pfam" id="PF00098">
    <property type="entry name" value="zf-CCHC"/>
    <property type="match status" value="2"/>
</dbReference>
<feature type="region of interest" description="Disordered" evidence="2">
    <location>
        <begin position="329"/>
        <end position="368"/>
    </location>
</feature>
<evidence type="ECO:0000256" key="1">
    <source>
        <dbReference type="PROSITE-ProRule" id="PRU00047"/>
    </source>
</evidence>
<evidence type="ECO:0000256" key="2">
    <source>
        <dbReference type="SAM" id="MobiDB-lite"/>
    </source>
</evidence>
<keyword evidence="6" id="KW-1185">Reference proteome</keyword>
<dbReference type="SMART" id="SM00343">
    <property type="entry name" value="ZnF_C2HC"/>
    <property type="match status" value="2"/>
</dbReference>
<feature type="compositionally biased region" description="Basic and acidic residues" evidence="2">
    <location>
        <begin position="477"/>
        <end position="504"/>
    </location>
</feature>
<evidence type="ECO:0000313" key="7">
    <source>
        <dbReference type="WBParaSite" id="TCNE_0000810301-mRNA-1"/>
    </source>
</evidence>
<feature type="compositionally biased region" description="Low complexity" evidence="2">
    <location>
        <begin position="505"/>
        <end position="519"/>
    </location>
</feature>
<reference evidence="7" key="1">
    <citation type="submission" date="2016-06" db="UniProtKB">
        <authorList>
            <consortium name="WormBaseParasite"/>
        </authorList>
    </citation>
    <scope>IDENTIFICATION</scope>
</reference>
<name>A0A183UHY3_TOXCA</name>
<dbReference type="Proteomes" id="UP000050794">
    <property type="component" value="Unassembled WGS sequence"/>
</dbReference>
<feature type="domain" description="CCHC-type" evidence="3">
    <location>
        <begin position="437"/>
        <end position="452"/>
    </location>
</feature>
<feature type="region of interest" description="Disordered" evidence="2">
    <location>
        <begin position="258"/>
        <end position="293"/>
    </location>
</feature>
<dbReference type="PANTHER" id="PTHR16442:SF1">
    <property type="entry name" value="RING FINGER PROTEIN 17"/>
    <property type="match status" value="1"/>
</dbReference>
<dbReference type="GO" id="GO:0019899">
    <property type="term" value="F:enzyme binding"/>
    <property type="evidence" value="ECO:0007669"/>
    <property type="project" value="UniProtKB-ARBA"/>
</dbReference>
<keyword evidence="1" id="KW-0863">Zinc-finger</keyword>
<keyword evidence="1" id="KW-0862">Zinc</keyword>
<dbReference type="Gene3D" id="2.40.50.90">
    <property type="match status" value="2"/>
</dbReference>
<feature type="compositionally biased region" description="Basic and acidic residues" evidence="2">
    <location>
        <begin position="539"/>
        <end position="561"/>
    </location>
</feature>
<dbReference type="SUPFAM" id="SSF50199">
    <property type="entry name" value="Staphylococcal nuclease"/>
    <property type="match status" value="1"/>
</dbReference>
<dbReference type="Pfam" id="PF00567">
    <property type="entry name" value="TUDOR"/>
    <property type="match status" value="1"/>
</dbReference>
<feature type="domain" description="Tudor" evidence="4">
    <location>
        <begin position="731"/>
        <end position="788"/>
    </location>
</feature>
<dbReference type="WBParaSite" id="TCNE_0000810301-mRNA-1">
    <property type="protein sequence ID" value="TCNE_0000810301-mRNA-1"/>
    <property type="gene ID" value="TCNE_0000810301"/>
</dbReference>
<organism evidence="6 7">
    <name type="scientific">Toxocara canis</name>
    <name type="common">Canine roundworm</name>
    <dbReference type="NCBI Taxonomy" id="6265"/>
    <lineage>
        <taxon>Eukaryota</taxon>
        <taxon>Metazoa</taxon>
        <taxon>Ecdysozoa</taxon>
        <taxon>Nematoda</taxon>
        <taxon>Chromadorea</taxon>
        <taxon>Rhabditida</taxon>
        <taxon>Spirurina</taxon>
        <taxon>Ascaridomorpha</taxon>
        <taxon>Ascaridoidea</taxon>
        <taxon>Toxocaridae</taxon>
        <taxon>Toxocara</taxon>
    </lineage>
</organism>
<dbReference type="SUPFAM" id="SSF57756">
    <property type="entry name" value="Retrovirus zinc finger-like domains"/>
    <property type="match status" value="1"/>
</dbReference>
<dbReference type="InterPro" id="IPR001878">
    <property type="entry name" value="Znf_CCHC"/>
</dbReference>
<reference evidence="5 6" key="2">
    <citation type="submission" date="2018-11" db="EMBL/GenBank/DDBJ databases">
        <authorList>
            <consortium name="Pathogen Informatics"/>
        </authorList>
    </citation>
    <scope>NUCLEOTIDE SEQUENCE [LARGE SCALE GENOMIC DNA]</scope>
</reference>
<feature type="compositionally biased region" description="Basic and acidic residues" evidence="2">
    <location>
        <begin position="571"/>
        <end position="581"/>
    </location>
</feature>
<dbReference type="GO" id="GO:0008270">
    <property type="term" value="F:zinc ion binding"/>
    <property type="evidence" value="ECO:0007669"/>
    <property type="project" value="UniProtKB-KW"/>
</dbReference>
<dbReference type="SMART" id="SM00333">
    <property type="entry name" value="TUDOR"/>
    <property type="match status" value="2"/>
</dbReference>
<dbReference type="PROSITE" id="PS50158">
    <property type="entry name" value="ZF_CCHC"/>
    <property type="match status" value="2"/>
</dbReference>
<proteinExistence type="predicted"/>
<dbReference type="GO" id="GO:0005737">
    <property type="term" value="C:cytoplasm"/>
    <property type="evidence" value="ECO:0007669"/>
    <property type="project" value="UniProtKB-ARBA"/>
</dbReference>
<dbReference type="PANTHER" id="PTHR16442">
    <property type="entry name" value="RING FINGER PROTEIN 17"/>
    <property type="match status" value="1"/>
</dbReference>
<feature type="domain" description="CCHC-type" evidence="3">
    <location>
        <begin position="468"/>
        <end position="483"/>
    </location>
</feature>
<dbReference type="InterPro" id="IPR002999">
    <property type="entry name" value="Tudor"/>
</dbReference>
<dbReference type="SUPFAM" id="SSF63748">
    <property type="entry name" value="Tudor/PWWP/MBT"/>
    <property type="match status" value="1"/>
</dbReference>
<feature type="compositionally biased region" description="Basic and acidic residues" evidence="2">
    <location>
        <begin position="266"/>
        <end position="281"/>
    </location>
</feature>
<accession>A0A183UHY3</accession>
<feature type="region of interest" description="Disordered" evidence="2">
    <location>
        <begin position="1194"/>
        <end position="1213"/>
    </location>
</feature>
<evidence type="ECO:0000259" key="3">
    <source>
        <dbReference type="PROSITE" id="PS50158"/>
    </source>
</evidence>
<dbReference type="InterPro" id="IPR036875">
    <property type="entry name" value="Znf_CCHC_sf"/>
</dbReference>
<evidence type="ECO:0000313" key="5">
    <source>
        <dbReference type="EMBL" id="VDM39424.1"/>
    </source>
</evidence>
<feature type="compositionally biased region" description="Basic and acidic residues" evidence="2">
    <location>
        <begin position="345"/>
        <end position="365"/>
    </location>
</feature>
<dbReference type="InterPro" id="IPR035437">
    <property type="entry name" value="SNase_OB-fold_sf"/>
</dbReference>
<dbReference type="PROSITE" id="PS50304">
    <property type="entry name" value="TUDOR"/>
    <property type="match status" value="1"/>
</dbReference>
<feature type="region of interest" description="Disordered" evidence="2">
    <location>
        <begin position="475"/>
        <end position="598"/>
    </location>
</feature>
<sequence length="1367" mass="151166">MCGEEFLYTGVHFEMDTGRAEPAAMKRSSFRRIDRDGGSVVQRSTMSGYVQKGFFYRAILKGISQDIDDNGFAVQPLRKAFATRIQMSNLPPLLIPAEIKEFIMVRISEIDNVSHYFVQLENSGSLIADMTAYISNMEAKRMLTPMRNAEAGTIVLARLARDRHLHRASIVAKVSVLQALDEDLLAVPPQAIYVCLESVHESVLYRSQFTAMIADRSLGMQLLSIDSNNEAFTVKMFMISEGKEIDVEDILCGRCRHPPSPASRSGGDERHRSGGFERGRNISESSFGSSRGEIGFGRESFSSSRNRGSYIRQGGAGNCYGGKERADERNFGRGVQSGHQAIVNEGREGDAERGRANENRWERWSQRSGVGRGSSTGFGSREVVIGCVGVLEVLVSVIADEAKAEEISDFGSFYFLASVDVHGRLRLEVGAHRARECYNCHRIGHLSRDCPEPRRERQEGWNRSNEECFNCHRMGHRSRDCPEPKTGQRDDGSRFGWKRSEDSGGRFSSGDRFSSSGFSATTKKDGRGFGSSGSSRGGTDADQKRFGNESHDFDGKKRVDESGSDGSGGFRDSRERRKSTEYDFGFSPEKEIKRDELGGSFGGGFGSKGKLAAVDYMKQQQAEWSGIDEVTNDSVKTPEEHSRDMRPVKVPVAEKSSLKRDVPMIRHGVVQQIGSPCLGTIAMGETVKGMRSDGLMDASPDSFFVQLVRDQELIEQLALNEMPSGCAMLDSPQVPMVCMAPFCETFYRAEILTVDKREGCEVLFVDYGNKEVVSREDMYLIDSALSDVIRNSPRVAFECRLADVMPLRVEESFSAEARKEFSELTQGKLNICFVQKSSKGVYEVTVVLDDGRSVSDVLCERGYALPLNWRKKLVPAFEECKVMRSDDMDNVQSVFTVQLLADFGDVEALSTAYAPCTTNVESPRVGGMAITNFEDFPYRAEIVGIDVQSPCDDRGEPDKQVCRLRYVDFGNECTKTINEIFAVDRDEQPEMVLALPRLGIQCRLAEIEPCGIGKDDETGSWSTEALQLLNAVIPPGEEITVIFGHPDEETVYPVKVMTVVKELAEDAANKIDGETGEVGCKREFAENERQMDLSTLLLEKGLAMLAFQPRDYATADLLTLGIRQMDVRIVGCDGATLFVRPVSFDTLYDTLKKVLTEVVVTPAEFGAMTGLIRRNGEYKRAKVLTEDVSAIEPQAAYGKEGQEPKDGESGSFSTANKVCKHMKSTVRKYILVDEGEVLEGSAGLDELGQMQAVNCSGGKSEFIVRTCHKLAVPLRFSNIRIVSTINEQIRTRISRGIALARIRTQLKGGELLVDDVTMADGSSLVSFLMDCRIAKKVEVEDTEVMSGNSAAVDSNLIRNDISSYEGK</sequence>
<dbReference type="GO" id="GO:0003676">
    <property type="term" value="F:nucleic acid binding"/>
    <property type="evidence" value="ECO:0007669"/>
    <property type="project" value="InterPro"/>
</dbReference>
<evidence type="ECO:0000313" key="6">
    <source>
        <dbReference type="Proteomes" id="UP000050794"/>
    </source>
</evidence>
<evidence type="ECO:0000259" key="4">
    <source>
        <dbReference type="PROSITE" id="PS50304"/>
    </source>
</evidence>
<feature type="compositionally biased region" description="Basic and acidic residues" evidence="2">
    <location>
        <begin position="588"/>
        <end position="597"/>
    </location>
</feature>
<protein>
    <submittedName>
        <fullName evidence="7">CCHC-type domain-containing protein</fullName>
    </submittedName>
</protein>